<evidence type="ECO:0000256" key="1">
    <source>
        <dbReference type="SAM" id="MobiDB-lite"/>
    </source>
</evidence>
<name>A0ABV8BV99_9PSEU</name>
<feature type="compositionally biased region" description="Basic and acidic residues" evidence="1">
    <location>
        <begin position="290"/>
        <end position="299"/>
    </location>
</feature>
<proteinExistence type="predicted"/>
<feature type="transmembrane region" description="Helical" evidence="2">
    <location>
        <begin position="144"/>
        <end position="168"/>
    </location>
</feature>
<evidence type="ECO:0000256" key="2">
    <source>
        <dbReference type="SAM" id="Phobius"/>
    </source>
</evidence>
<gene>
    <name evidence="3" type="ORF">ACFOWZ_20230</name>
</gene>
<evidence type="ECO:0000313" key="4">
    <source>
        <dbReference type="Proteomes" id="UP001595690"/>
    </source>
</evidence>
<keyword evidence="4" id="KW-1185">Reference proteome</keyword>
<sequence>MSISGGRRNRARSGGREPLGRHQATLELILKFAAAPGIILFATLFIAYRRYYATLGVTPEDVGITNAYVLSRSVGLVLLVLLFVAITALSSFIERRESGFGRGRPSGSGLNRLLSKVWAVLPLILRAFLTAVTGLLLARLYPRTVHYVILIFVLILVGVITLTSDRFYDRFGSFGRTFRLFVTALAGAIVLATALNSFAHYQANGRALRGCSVEPFDFYGLTILDISADYARIDWIGPPQQAPAMFVESSGQRSVHGLVVGRGSTLSFVKRVEGQVVVLQVPAALVTTESDPKTPKDLDEAATASCKPSR</sequence>
<feature type="transmembrane region" description="Helical" evidence="2">
    <location>
        <begin position="180"/>
        <end position="201"/>
    </location>
</feature>
<keyword evidence="2" id="KW-1133">Transmembrane helix</keyword>
<comment type="caution">
    <text evidence="3">The sequence shown here is derived from an EMBL/GenBank/DDBJ whole genome shotgun (WGS) entry which is preliminary data.</text>
</comment>
<accession>A0ABV8BV99</accession>
<protein>
    <submittedName>
        <fullName evidence="3">Uncharacterized protein</fullName>
    </submittedName>
</protein>
<dbReference type="RefSeq" id="WP_382374628.1">
    <property type="nucleotide sequence ID" value="NZ_JBHRZI010000015.1"/>
</dbReference>
<evidence type="ECO:0000313" key="3">
    <source>
        <dbReference type="EMBL" id="MFC3893810.1"/>
    </source>
</evidence>
<reference evidence="4" key="1">
    <citation type="journal article" date="2019" name="Int. J. Syst. Evol. Microbiol.">
        <title>The Global Catalogue of Microorganisms (GCM) 10K type strain sequencing project: providing services to taxonomists for standard genome sequencing and annotation.</title>
        <authorList>
            <consortium name="The Broad Institute Genomics Platform"/>
            <consortium name="The Broad Institute Genome Sequencing Center for Infectious Disease"/>
            <person name="Wu L."/>
            <person name="Ma J."/>
        </authorList>
    </citation>
    <scope>NUCLEOTIDE SEQUENCE [LARGE SCALE GENOMIC DNA]</scope>
    <source>
        <strain evidence="4">CGMCC 4.7405</strain>
    </source>
</reference>
<dbReference type="EMBL" id="JBHRZI010000015">
    <property type="protein sequence ID" value="MFC3893810.1"/>
    <property type="molecule type" value="Genomic_DNA"/>
</dbReference>
<feature type="transmembrane region" description="Helical" evidence="2">
    <location>
        <begin position="113"/>
        <end position="138"/>
    </location>
</feature>
<keyword evidence="2" id="KW-0812">Transmembrane</keyword>
<dbReference type="Proteomes" id="UP001595690">
    <property type="component" value="Unassembled WGS sequence"/>
</dbReference>
<feature type="transmembrane region" description="Helical" evidence="2">
    <location>
        <begin position="28"/>
        <end position="48"/>
    </location>
</feature>
<feature type="transmembrane region" description="Helical" evidence="2">
    <location>
        <begin position="68"/>
        <end position="93"/>
    </location>
</feature>
<feature type="region of interest" description="Disordered" evidence="1">
    <location>
        <begin position="289"/>
        <end position="310"/>
    </location>
</feature>
<keyword evidence="2" id="KW-0472">Membrane</keyword>
<organism evidence="3 4">
    <name type="scientific">Lentzea rhizosphaerae</name>
    <dbReference type="NCBI Taxonomy" id="2041025"/>
    <lineage>
        <taxon>Bacteria</taxon>
        <taxon>Bacillati</taxon>
        <taxon>Actinomycetota</taxon>
        <taxon>Actinomycetes</taxon>
        <taxon>Pseudonocardiales</taxon>
        <taxon>Pseudonocardiaceae</taxon>
        <taxon>Lentzea</taxon>
    </lineage>
</organism>